<gene>
    <name evidence="6" type="primary">betI_1</name>
    <name evidence="6" type="ORF">MBUL_02015</name>
</gene>
<dbReference type="PANTHER" id="PTHR30055:SF234">
    <property type="entry name" value="HTH-TYPE TRANSCRIPTIONAL REGULATOR BETI"/>
    <property type="match status" value="1"/>
</dbReference>
<dbReference type="AlphaFoldDB" id="A0A679J575"/>
<dbReference type="PRINTS" id="PR00455">
    <property type="entry name" value="HTHTETR"/>
</dbReference>
<reference evidence="6" key="1">
    <citation type="submission" date="2019-12" db="EMBL/GenBank/DDBJ databases">
        <authorList>
            <person name="Cremers G."/>
        </authorList>
    </citation>
    <scope>NUCLEOTIDE SEQUENCE</scope>
    <source>
        <strain evidence="6">Mbul1</strain>
    </source>
</reference>
<evidence type="ECO:0000259" key="5">
    <source>
        <dbReference type="PROSITE" id="PS50977"/>
    </source>
</evidence>
<dbReference type="Gene3D" id="1.10.357.10">
    <property type="entry name" value="Tetracycline Repressor, domain 2"/>
    <property type="match status" value="1"/>
</dbReference>
<evidence type="ECO:0000256" key="4">
    <source>
        <dbReference type="PROSITE-ProRule" id="PRU00335"/>
    </source>
</evidence>
<accession>A0A679J575</accession>
<dbReference type="InterPro" id="IPR001647">
    <property type="entry name" value="HTH_TetR"/>
</dbReference>
<evidence type="ECO:0000313" key="6">
    <source>
        <dbReference type="EMBL" id="CAA2103086.1"/>
    </source>
</evidence>
<dbReference type="InterPro" id="IPR041479">
    <property type="entry name" value="TetR_CgmR_C"/>
</dbReference>
<dbReference type="EMBL" id="LR743504">
    <property type="protein sequence ID" value="CAA2103086.1"/>
    <property type="molecule type" value="Genomic_DNA"/>
</dbReference>
<evidence type="ECO:0000256" key="2">
    <source>
        <dbReference type="ARBA" id="ARBA00023125"/>
    </source>
</evidence>
<feature type="domain" description="HTH tetR-type" evidence="5">
    <location>
        <begin position="9"/>
        <end position="69"/>
    </location>
</feature>
<dbReference type="GO" id="GO:0003700">
    <property type="term" value="F:DNA-binding transcription factor activity"/>
    <property type="evidence" value="ECO:0007669"/>
    <property type="project" value="TreeGrafter"/>
</dbReference>
<evidence type="ECO:0000256" key="1">
    <source>
        <dbReference type="ARBA" id="ARBA00023015"/>
    </source>
</evidence>
<protein>
    <submittedName>
        <fullName evidence="6">HTH-type transcriptional regulator BetI</fullName>
    </submittedName>
</protein>
<dbReference type="GO" id="GO:0000976">
    <property type="term" value="F:transcription cis-regulatory region binding"/>
    <property type="evidence" value="ECO:0007669"/>
    <property type="project" value="TreeGrafter"/>
</dbReference>
<name>A0A679J575_9HYPH</name>
<sequence>MAKPRTRREDRASVILDAAESLIRRAGTRTLTIDAVAAEAGLSKGGVLHHFSSKDALISAMAERKLKEVKEGIAKLEAEQVPGPSALPLALIAHARQVYAEEEGFPRAFLLASAENPEAFAGFNAFLSERLAALEKIETCPGIGAALVFSTLGLLITRTLGFHSLDGAQLERLFDGLEKVARCVTEGEIPPDACGTP</sequence>
<dbReference type="PROSITE" id="PS50977">
    <property type="entry name" value="HTH_TETR_2"/>
    <property type="match status" value="1"/>
</dbReference>
<keyword evidence="3" id="KW-0804">Transcription</keyword>
<dbReference type="Pfam" id="PF17937">
    <property type="entry name" value="TetR_C_28"/>
    <property type="match status" value="1"/>
</dbReference>
<keyword evidence="1" id="KW-0805">Transcription regulation</keyword>
<dbReference type="PANTHER" id="PTHR30055">
    <property type="entry name" value="HTH-TYPE TRANSCRIPTIONAL REGULATOR RUTR"/>
    <property type="match status" value="1"/>
</dbReference>
<organism evidence="6">
    <name type="scientific">Methylobacterium bullatum</name>
    <dbReference type="NCBI Taxonomy" id="570505"/>
    <lineage>
        <taxon>Bacteria</taxon>
        <taxon>Pseudomonadati</taxon>
        <taxon>Pseudomonadota</taxon>
        <taxon>Alphaproteobacteria</taxon>
        <taxon>Hyphomicrobiales</taxon>
        <taxon>Methylobacteriaceae</taxon>
        <taxon>Methylobacterium</taxon>
    </lineage>
</organism>
<dbReference type="SUPFAM" id="SSF46689">
    <property type="entry name" value="Homeodomain-like"/>
    <property type="match status" value="1"/>
</dbReference>
<proteinExistence type="predicted"/>
<evidence type="ECO:0000256" key="3">
    <source>
        <dbReference type="ARBA" id="ARBA00023163"/>
    </source>
</evidence>
<keyword evidence="2 4" id="KW-0238">DNA-binding</keyword>
<dbReference type="InterPro" id="IPR050109">
    <property type="entry name" value="HTH-type_TetR-like_transc_reg"/>
</dbReference>
<dbReference type="InterPro" id="IPR009057">
    <property type="entry name" value="Homeodomain-like_sf"/>
</dbReference>
<dbReference type="Pfam" id="PF00440">
    <property type="entry name" value="TetR_N"/>
    <property type="match status" value="1"/>
</dbReference>
<feature type="DNA-binding region" description="H-T-H motif" evidence="4">
    <location>
        <begin position="32"/>
        <end position="51"/>
    </location>
</feature>